<feature type="domain" description="GHMP kinase N-terminal" evidence="10">
    <location>
        <begin position="67"/>
        <end position="149"/>
    </location>
</feature>
<dbReference type="InterPro" id="IPR013750">
    <property type="entry name" value="GHMP_kinase_C_dom"/>
</dbReference>
<dbReference type="GO" id="GO:0016114">
    <property type="term" value="P:terpenoid biosynthetic process"/>
    <property type="evidence" value="ECO:0007669"/>
    <property type="project" value="UniProtKB-UniRule"/>
</dbReference>
<feature type="domain" description="GHMP kinase C-terminal" evidence="11">
    <location>
        <begin position="218"/>
        <end position="293"/>
    </location>
</feature>
<protein>
    <recommendedName>
        <fullName evidence="3 9">4-diphosphocytidyl-2-C-methyl-D-erythritol kinase</fullName>
        <shortName evidence="9">CMK</shortName>
        <ecNumber evidence="2 9">2.7.1.148</ecNumber>
    </recommendedName>
    <alternativeName>
        <fullName evidence="8 9">4-(cytidine-5'-diphospho)-2-C-methyl-D-erythritol kinase</fullName>
    </alternativeName>
</protein>
<comment type="caution">
    <text evidence="12">The sequence shown here is derived from an EMBL/GenBank/DDBJ whole genome shotgun (WGS) entry which is preliminary data.</text>
</comment>
<comment type="pathway">
    <text evidence="9">Isoprenoid biosynthesis; isopentenyl diphosphate biosynthesis via DXP pathway; isopentenyl diphosphate from 1-deoxy-D-xylulose 5-phosphate: step 3/6.</text>
</comment>
<comment type="function">
    <text evidence="9">Catalyzes the phosphorylation of the position 2 hydroxy group of 4-diphosphocytidyl-2C-methyl-D-erythritol.</text>
</comment>
<dbReference type="InterPro" id="IPR014721">
    <property type="entry name" value="Ribsml_uS5_D2-typ_fold_subgr"/>
</dbReference>
<proteinExistence type="inferred from homology"/>
<organism evidence="12 13">
    <name type="scientific">Richelia intracellularis HH01</name>
    <dbReference type="NCBI Taxonomy" id="1165094"/>
    <lineage>
        <taxon>Bacteria</taxon>
        <taxon>Bacillati</taxon>
        <taxon>Cyanobacteriota</taxon>
        <taxon>Cyanophyceae</taxon>
        <taxon>Nostocales</taxon>
        <taxon>Nostocaceae</taxon>
        <taxon>Richelia</taxon>
    </lineage>
</organism>
<dbReference type="GO" id="GO:0050515">
    <property type="term" value="F:4-(cytidine 5'-diphospho)-2-C-methyl-D-erythritol kinase activity"/>
    <property type="evidence" value="ECO:0007669"/>
    <property type="project" value="UniProtKB-UniRule"/>
</dbReference>
<evidence type="ECO:0000256" key="3">
    <source>
        <dbReference type="ARBA" id="ARBA00017473"/>
    </source>
</evidence>
<dbReference type="STRING" id="1165094.RINTHH_9320"/>
<keyword evidence="4 9" id="KW-0808">Transferase</keyword>
<gene>
    <name evidence="9" type="primary">ispE</name>
    <name evidence="12" type="ORF">RINTHH_9320</name>
</gene>
<keyword evidence="6 9" id="KW-0418">Kinase</keyword>
<dbReference type="PANTHER" id="PTHR43527">
    <property type="entry name" value="4-DIPHOSPHOCYTIDYL-2-C-METHYL-D-ERYTHRITOL KINASE, CHLOROPLASTIC"/>
    <property type="match status" value="1"/>
</dbReference>
<comment type="similarity">
    <text evidence="1 9">Belongs to the GHMP kinase family. IspE subfamily.</text>
</comment>
<evidence type="ECO:0000256" key="1">
    <source>
        <dbReference type="ARBA" id="ARBA00009684"/>
    </source>
</evidence>
<dbReference type="Gene3D" id="3.30.230.10">
    <property type="match status" value="1"/>
</dbReference>
<dbReference type="InterPro" id="IPR020568">
    <property type="entry name" value="Ribosomal_Su5_D2-typ_SF"/>
</dbReference>
<dbReference type="Gene3D" id="3.30.70.890">
    <property type="entry name" value="GHMP kinase, C-terminal domain"/>
    <property type="match status" value="1"/>
</dbReference>
<keyword evidence="9" id="KW-0414">Isoprene biosynthesis</keyword>
<keyword evidence="5 9" id="KW-0547">Nucleotide-binding</keyword>
<evidence type="ECO:0000259" key="10">
    <source>
        <dbReference type="Pfam" id="PF00288"/>
    </source>
</evidence>
<dbReference type="PANTHER" id="PTHR43527:SF2">
    <property type="entry name" value="4-DIPHOSPHOCYTIDYL-2-C-METHYL-D-ERYTHRITOL KINASE, CHLOROPLASTIC"/>
    <property type="match status" value="1"/>
</dbReference>
<evidence type="ECO:0000256" key="2">
    <source>
        <dbReference type="ARBA" id="ARBA00012052"/>
    </source>
</evidence>
<dbReference type="Pfam" id="PF08544">
    <property type="entry name" value="GHMP_kinases_C"/>
    <property type="match status" value="1"/>
</dbReference>
<evidence type="ECO:0000256" key="9">
    <source>
        <dbReference type="HAMAP-Rule" id="MF_00061"/>
    </source>
</evidence>
<dbReference type="EC" id="2.7.1.148" evidence="2 9"/>
<feature type="active site" evidence="9">
    <location>
        <position position="141"/>
    </location>
</feature>
<keyword evidence="13" id="KW-1185">Reference proteome</keyword>
<evidence type="ECO:0000313" key="13">
    <source>
        <dbReference type="Proteomes" id="UP000053051"/>
    </source>
</evidence>
<evidence type="ECO:0000256" key="8">
    <source>
        <dbReference type="ARBA" id="ARBA00032554"/>
    </source>
</evidence>
<evidence type="ECO:0000256" key="4">
    <source>
        <dbReference type="ARBA" id="ARBA00022679"/>
    </source>
</evidence>
<comment type="catalytic activity">
    <reaction evidence="9">
        <text>4-CDP-2-C-methyl-D-erythritol + ATP = 4-CDP-2-C-methyl-D-erythritol 2-phosphate + ADP + H(+)</text>
        <dbReference type="Rhea" id="RHEA:18437"/>
        <dbReference type="ChEBI" id="CHEBI:15378"/>
        <dbReference type="ChEBI" id="CHEBI:30616"/>
        <dbReference type="ChEBI" id="CHEBI:57823"/>
        <dbReference type="ChEBI" id="CHEBI:57919"/>
        <dbReference type="ChEBI" id="CHEBI:456216"/>
        <dbReference type="EC" id="2.7.1.148"/>
    </reaction>
</comment>
<keyword evidence="7 9" id="KW-0067">ATP-binding</keyword>
<evidence type="ECO:0000313" key="12">
    <source>
        <dbReference type="EMBL" id="CCH67087.1"/>
    </source>
</evidence>
<evidence type="ECO:0000256" key="6">
    <source>
        <dbReference type="ARBA" id="ARBA00022777"/>
    </source>
</evidence>
<dbReference type="PIRSF" id="PIRSF010376">
    <property type="entry name" value="IspE"/>
    <property type="match status" value="1"/>
</dbReference>
<dbReference type="GO" id="GO:0005524">
    <property type="term" value="F:ATP binding"/>
    <property type="evidence" value="ECO:0007669"/>
    <property type="project" value="UniProtKB-UniRule"/>
</dbReference>
<dbReference type="GO" id="GO:0019288">
    <property type="term" value="P:isopentenyl diphosphate biosynthetic process, methylerythritol 4-phosphate pathway"/>
    <property type="evidence" value="ECO:0007669"/>
    <property type="project" value="UniProtKB-UniRule"/>
</dbReference>
<dbReference type="UniPathway" id="UPA00056">
    <property type="reaction ID" value="UER00094"/>
</dbReference>
<accession>M1WYW0</accession>
<dbReference type="RefSeq" id="WP_008233235.1">
    <property type="nucleotide sequence ID" value="NZ_CAIY01000033.1"/>
</dbReference>
<dbReference type="Proteomes" id="UP000053051">
    <property type="component" value="Unassembled WGS sequence"/>
</dbReference>
<evidence type="ECO:0000256" key="5">
    <source>
        <dbReference type="ARBA" id="ARBA00022741"/>
    </source>
</evidence>
<dbReference type="SUPFAM" id="SSF55060">
    <property type="entry name" value="GHMP Kinase, C-terminal domain"/>
    <property type="match status" value="1"/>
</dbReference>
<dbReference type="NCBIfam" id="TIGR00154">
    <property type="entry name" value="ispE"/>
    <property type="match status" value="1"/>
</dbReference>
<evidence type="ECO:0000259" key="11">
    <source>
        <dbReference type="Pfam" id="PF08544"/>
    </source>
</evidence>
<name>M1WYW0_9NOST</name>
<feature type="active site" evidence="9">
    <location>
        <position position="11"/>
    </location>
</feature>
<dbReference type="SUPFAM" id="SSF54211">
    <property type="entry name" value="Ribosomal protein S5 domain 2-like"/>
    <property type="match status" value="1"/>
</dbReference>
<dbReference type="HAMAP" id="MF_00061">
    <property type="entry name" value="IspE"/>
    <property type="match status" value="1"/>
</dbReference>
<evidence type="ECO:0000256" key="7">
    <source>
        <dbReference type="ARBA" id="ARBA00022840"/>
    </source>
</evidence>
<dbReference type="AlphaFoldDB" id="M1WYW0"/>
<dbReference type="InterPro" id="IPR036554">
    <property type="entry name" value="GHMP_kinase_C_sf"/>
</dbReference>
<reference evidence="12 13" key="1">
    <citation type="submission" date="2012-05" db="EMBL/GenBank/DDBJ databases">
        <authorList>
            <person name="Hilton J."/>
        </authorList>
    </citation>
    <scope>NUCLEOTIDE SEQUENCE [LARGE SCALE GENOMIC DNA]</scope>
    <source>
        <strain evidence="12 13">HH01</strain>
    </source>
</reference>
<dbReference type="InterPro" id="IPR004424">
    <property type="entry name" value="IspE"/>
</dbReference>
<reference evidence="13" key="2">
    <citation type="submission" date="2016-01" db="EMBL/GenBank/DDBJ databases">
        <title>Diatom-associated endosymboitic cyanobacterium lacks core nitrogen metabolism enzymes.</title>
        <authorList>
            <person name="Hilton J.A."/>
            <person name="Foster R.A."/>
            <person name="Tripp H.J."/>
            <person name="Carter B.J."/>
            <person name="Zehr J.P."/>
            <person name="Villareal T.A."/>
        </authorList>
    </citation>
    <scope>NUCLEOTIDE SEQUENCE [LARGE SCALE GENOMIC DNA]</scope>
    <source>
        <strain evidence="13">HH01</strain>
    </source>
</reference>
<dbReference type="OrthoDB" id="9809438at2"/>
<dbReference type="InterPro" id="IPR006204">
    <property type="entry name" value="GHMP_kinase_N_dom"/>
</dbReference>
<sequence length="314" mass="34142">MESVTLIAPAKINLYLEIIGNRSDGYHELIMILQSIDLADKINVQKSSIDRIRIRCDNPQLPTNKSNIAYKAAALMTSEFPEAFVKHGGLNITINKHIPVSAGLAGGSSDAAAVLLGVGLLWNLGLTQSELEILGAKLGSDVPFCIGGGTAIATGRGEQLSALPSLENIYIVLAKYRSIAVSTPWAYTTHRQEFENIYNKDTQSLAARAAAVHSRDIVKAIVNRDTKEVAQFMYNDLEKVVMSKYALVLELKEVFVNLGVLGTMMSGSGPSVFALCESKQQAEEIKYNVRKTIPNQDLELFVSQLIGHGIQLVP</sequence>
<dbReference type="EMBL" id="CAIY01000033">
    <property type="protein sequence ID" value="CCH67087.1"/>
    <property type="molecule type" value="Genomic_DNA"/>
</dbReference>
<dbReference type="Pfam" id="PF00288">
    <property type="entry name" value="GHMP_kinases_N"/>
    <property type="match status" value="1"/>
</dbReference>
<feature type="binding site" evidence="9">
    <location>
        <begin position="99"/>
        <end position="109"/>
    </location>
    <ligand>
        <name>ATP</name>
        <dbReference type="ChEBI" id="CHEBI:30616"/>
    </ligand>
</feature>